<accession>A0A834TFI9</accession>
<reference evidence="1" key="1">
    <citation type="submission" date="2020-09" db="EMBL/GenBank/DDBJ databases">
        <title>Genome-Enabled Discovery of Anthraquinone Biosynthesis in Senna tora.</title>
        <authorList>
            <person name="Kang S.-H."/>
            <person name="Pandey R.P."/>
            <person name="Lee C.-M."/>
            <person name="Sim J.-S."/>
            <person name="Jeong J.-T."/>
            <person name="Choi B.-S."/>
            <person name="Jung M."/>
            <person name="Ginzburg D."/>
            <person name="Zhao K."/>
            <person name="Won S.Y."/>
            <person name="Oh T.-J."/>
            <person name="Yu Y."/>
            <person name="Kim N.-H."/>
            <person name="Lee O.R."/>
            <person name="Lee T.-H."/>
            <person name="Bashyal P."/>
            <person name="Kim T.-S."/>
            <person name="Lee W.-H."/>
            <person name="Kawkins C."/>
            <person name="Kim C.-K."/>
            <person name="Kim J.S."/>
            <person name="Ahn B.O."/>
            <person name="Rhee S.Y."/>
            <person name="Sohng J.K."/>
        </authorList>
    </citation>
    <scope>NUCLEOTIDE SEQUENCE</scope>
    <source>
        <tissue evidence="1">Leaf</tissue>
    </source>
</reference>
<keyword evidence="2" id="KW-1185">Reference proteome</keyword>
<protein>
    <submittedName>
        <fullName evidence="1">Uncharacterized protein</fullName>
    </submittedName>
</protein>
<comment type="caution">
    <text evidence="1">The sequence shown here is derived from an EMBL/GenBank/DDBJ whole genome shotgun (WGS) entry which is preliminary data.</text>
</comment>
<evidence type="ECO:0000313" key="1">
    <source>
        <dbReference type="EMBL" id="KAF7821263.1"/>
    </source>
</evidence>
<evidence type="ECO:0000313" key="2">
    <source>
        <dbReference type="Proteomes" id="UP000634136"/>
    </source>
</evidence>
<sequence length="26" mass="2694">MEYLAAVNGATLAAARCLMLVQASII</sequence>
<name>A0A834TFI9_9FABA</name>
<dbReference type="Proteomes" id="UP000634136">
    <property type="component" value="Unassembled WGS sequence"/>
</dbReference>
<dbReference type="EMBL" id="JAAIUW010000008">
    <property type="protein sequence ID" value="KAF7821263.1"/>
    <property type="molecule type" value="Genomic_DNA"/>
</dbReference>
<organism evidence="1 2">
    <name type="scientific">Senna tora</name>
    <dbReference type="NCBI Taxonomy" id="362788"/>
    <lineage>
        <taxon>Eukaryota</taxon>
        <taxon>Viridiplantae</taxon>
        <taxon>Streptophyta</taxon>
        <taxon>Embryophyta</taxon>
        <taxon>Tracheophyta</taxon>
        <taxon>Spermatophyta</taxon>
        <taxon>Magnoliopsida</taxon>
        <taxon>eudicotyledons</taxon>
        <taxon>Gunneridae</taxon>
        <taxon>Pentapetalae</taxon>
        <taxon>rosids</taxon>
        <taxon>fabids</taxon>
        <taxon>Fabales</taxon>
        <taxon>Fabaceae</taxon>
        <taxon>Caesalpinioideae</taxon>
        <taxon>Cassia clade</taxon>
        <taxon>Senna</taxon>
    </lineage>
</organism>
<dbReference type="AlphaFoldDB" id="A0A834TFI9"/>
<proteinExistence type="predicted"/>
<gene>
    <name evidence="1" type="ORF">G2W53_026718</name>
</gene>